<dbReference type="PANTHER" id="PTHR30055:SF234">
    <property type="entry name" value="HTH-TYPE TRANSCRIPTIONAL REGULATOR BETI"/>
    <property type="match status" value="1"/>
</dbReference>
<reference evidence="6" key="1">
    <citation type="journal article" date="2014" name="Int. J. Syst. Evol. Microbiol.">
        <title>Complete genome sequence of Corynebacterium casei LMG S-19264T (=DSM 44701T), isolated from a smear-ripened cheese.</title>
        <authorList>
            <consortium name="US DOE Joint Genome Institute (JGI-PGF)"/>
            <person name="Walter F."/>
            <person name="Albersmeier A."/>
            <person name="Kalinowski J."/>
            <person name="Ruckert C."/>
        </authorList>
    </citation>
    <scope>NUCLEOTIDE SEQUENCE</scope>
    <source>
        <strain evidence="6">CGMCC 1.16012</strain>
    </source>
</reference>
<keyword evidence="1" id="KW-0805">Transcription regulation</keyword>
<evidence type="ECO:0000256" key="4">
    <source>
        <dbReference type="PROSITE-ProRule" id="PRU00335"/>
    </source>
</evidence>
<dbReference type="OrthoDB" id="7223515at2"/>
<sequence length="191" mass="21632">MILDATRSLVEKEGYSKVSIRKITNEVGYTSGTLYLVFKDIDELLLELHIETLERLHALLHAIPMTGDPEADLLKLSDGYSEFTKENRNLWNALFEHKIEDGKVLPERYDRAIFKLIDLAIEAIRPLYQGGSDEDIIHDARVLWASLYGILSLDASKKLSRYEDTQSFIASLIKNYVAGIRSNLSDASISL</sequence>
<dbReference type="PANTHER" id="PTHR30055">
    <property type="entry name" value="HTH-TYPE TRANSCRIPTIONAL REGULATOR RUTR"/>
    <property type="match status" value="1"/>
</dbReference>
<dbReference type="GO" id="GO:0003700">
    <property type="term" value="F:DNA-binding transcription factor activity"/>
    <property type="evidence" value="ECO:0007669"/>
    <property type="project" value="TreeGrafter"/>
</dbReference>
<evidence type="ECO:0000256" key="3">
    <source>
        <dbReference type="ARBA" id="ARBA00023163"/>
    </source>
</evidence>
<dbReference type="InterPro" id="IPR001647">
    <property type="entry name" value="HTH_TetR"/>
</dbReference>
<keyword evidence="7" id="KW-1185">Reference proteome</keyword>
<dbReference type="GO" id="GO:0000976">
    <property type="term" value="F:transcription cis-regulatory region binding"/>
    <property type="evidence" value="ECO:0007669"/>
    <property type="project" value="TreeGrafter"/>
</dbReference>
<reference evidence="6" key="2">
    <citation type="submission" date="2020-09" db="EMBL/GenBank/DDBJ databases">
        <authorList>
            <person name="Sun Q."/>
            <person name="Zhou Y."/>
        </authorList>
    </citation>
    <scope>NUCLEOTIDE SEQUENCE</scope>
    <source>
        <strain evidence="6">CGMCC 1.16012</strain>
    </source>
</reference>
<organism evidence="6 7">
    <name type="scientific">Actibacterium pelagium</name>
    <dbReference type="NCBI Taxonomy" id="2029103"/>
    <lineage>
        <taxon>Bacteria</taxon>
        <taxon>Pseudomonadati</taxon>
        <taxon>Pseudomonadota</taxon>
        <taxon>Alphaproteobacteria</taxon>
        <taxon>Rhodobacterales</taxon>
        <taxon>Roseobacteraceae</taxon>
        <taxon>Actibacterium</taxon>
    </lineage>
</organism>
<feature type="domain" description="HTH tetR-type" evidence="5">
    <location>
        <begin position="1"/>
        <end position="56"/>
    </location>
</feature>
<evidence type="ECO:0000256" key="1">
    <source>
        <dbReference type="ARBA" id="ARBA00023015"/>
    </source>
</evidence>
<dbReference type="InterPro" id="IPR050109">
    <property type="entry name" value="HTH-type_TetR-like_transc_reg"/>
</dbReference>
<accession>A0A917AMZ5</accession>
<protein>
    <submittedName>
        <fullName evidence="6">TetR family transcriptional regulator</fullName>
    </submittedName>
</protein>
<dbReference type="AlphaFoldDB" id="A0A917AMZ5"/>
<dbReference type="InterPro" id="IPR009057">
    <property type="entry name" value="Homeodomain-like_sf"/>
</dbReference>
<dbReference type="SUPFAM" id="SSF46689">
    <property type="entry name" value="Homeodomain-like"/>
    <property type="match status" value="1"/>
</dbReference>
<feature type="DNA-binding region" description="H-T-H motif" evidence="4">
    <location>
        <begin position="19"/>
        <end position="38"/>
    </location>
</feature>
<dbReference type="PROSITE" id="PS50977">
    <property type="entry name" value="HTH_TETR_2"/>
    <property type="match status" value="1"/>
</dbReference>
<evidence type="ECO:0000313" key="7">
    <source>
        <dbReference type="Proteomes" id="UP000606730"/>
    </source>
</evidence>
<dbReference type="RefSeq" id="WP_158221869.1">
    <property type="nucleotide sequence ID" value="NZ_BMKN01000003.1"/>
</dbReference>
<gene>
    <name evidence="6" type="ORF">GCM10011517_32970</name>
</gene>
<evidence type="ECO:0000259" key="5">
    <source>
        <dbReference type="PROSITE" id="PS50977"/>
    </source>
</evidence>
<dbReference type="Gene3D" id="1.10.357.10">
    <property type="entry name" value="Tetracycline Repressor, domain 2"/>
    <property type="match status" value="1"/>
</dbReference>
<dbReference type="EMBL" id="BMKN01000003">
    <property type="protein sequence ID" value="GGE62622.1"/>
    <property type="molecule type" value="Genomic_DNA"/>
</dbReference>
<dbReference type="InterPro" id="IPR025996">
    <property type="entry name" value="MT1864/Rv1816-like_C"/>
</dbReference>
<evidence type="ECO:0000313" key="6">
    <source>
        <dbReference type="EMBL" id="GGE62622.1"/>
    </source>
</evidence>
<dbReference type="Pfam" id="PF13305">
    <property type="entry name" value="TetR_C_33"/>
    <property type="match status" value="1"/>
</dbReference>
<evidence type="ECO:0000256" key="2">
    <source>
        <dbReference type="ARBA" id="ARBA00023125"/>
    </source>
</evidence>
<dbReference type="Proteomes" id="UP000606730">
    <property type="component" value="Unassembled WGS sequence"/>
</dbReference>
<keyword evidence="3" id="KW-0804">Transcription</keyword>
<dbReference type="SUPFAM" id="SSF48498">
    <property type="entry name" value="Tetracyclin repressor-like, C-terminal domain"/>
    <property type="match status" value="1"/>
</dbReference>
<dbReference type="Pfam" id="PF00440">
    <property type="entry name" value="TetR_N"/>
    <property type="match status" value="1"/>
</dbReference>
<comment type="caution">
    <text evidence="6">The sequence shown here is derived from an EMBL/GenBank/DDBJ whole genome shotgun (WGS) entry which is preliminary data.</text>
</comment>
<name>A0A917AMZ5_9RHOB</name>
<keyword evidence="2 4" id="KW-0238">DNA-binding</keyword>
<dbReference type="InterPro" id="IPR036271">
    <property type="entry name" value="Tet_transcr_reg_TetR-rel_C_sf"/>
</dbReference>
<proteinExistence type="predicted"/>